<dbReference type="PROSITE" id="PS50893">
    <property type="entry name" value="ABC_TRANSPORTER_2"/>
    <property type="match status" value="1"/>
</dbReference>
<dbReference type="PANTHER" id="PTHR42939:SF1">
    <property type="entry name" value="ABC TRANSPORTER ATP-BINDING PROTEIN ALBC-RELATED"/>
    <property type="match status" value="1"/>
</dbReference>
<dbReference type="AlphaFoldDB" id="A0A291QQ10"/>
<proteinExistence type="predicted"/>
<evidence type="ECO:0000256" key="1">
    <source>
        <dbReference type="ARBA" id="ARBA00022448"/>
    </source>
</evidence>
<dbReference type="EMBL" id="CP023777">
    <property type="protein sequence ID" value="ATL46005.1"/>
    <property type="molecule type" value="Genomic_DNA"/>
</dbReference>
<keyword evidence="1" id="KW-0813">Transport</keyword>
<dbReference type="Proteomes" id="UP000220133">
    <property type="component" value="Chromosome"/>
</dbReference>
<evidence type="ECO:0000313" key="6">
    <source>
        <dbReference type="Proteomes" id="UP000220133"/>
    </source>
</evidence>
<dbReference type="RefSeq" id="WP_098192395.1">
    <property type="nucleotide sequence ID" value="NZ_CP023777.1"/>
</dbReference>
<feature type="domain" description="ABC transporter" evidence="4">
    <location>
        <begin position="2"/>
        <end position="227"/>
    </location>
</feature>
<dbReference type="GO" id="GO:0016887">
    <property type="term" value="F:ATP hydrolysis activity"/>
    <property type="evidence" value="ECO:0007669"/>
    <property type="project" value="InterPro"/>
</dbReference>
<dbReference type="OrthoDB" id="9785229at2"/>
<dbReference type="Gene3D" id="3.40.50.300">
    <property type="entry name" value="P-loop containing nucleotide triphosphate hydrolases"/>
    <property type="match status" value="1"/>
</dbReference>
<dbReference type="InterPro" id="IPR003439">
    <property type="entry name" value="ABC_transporter-like_ATP-bd"/>
</dbReference>
<dbReference type="PANTHER" id="PTHR42939">
    <property type="entry name" value="ABC TRANSPORTER ATP-BINDING PROTEIN ALBC-RELATED"/>
    <property type="match status" value="1"/>
</dbReference>
<evidence type="ECO:0000256" key="3">
    <source>
        <dbReference type="ARBA" id="ARBA00022840"/>
    </source>
</evidence>
<evidence type="ECO:0000259" key="4">
    <source>
        <dbReference type="PROSITE" id="PS50893"/>
    </source>
</evidence>
<evidence type="ECO:0000313" key="5">
    <source>
        <dbReference type="EMBL" id="ATL46005.1"/>
    </source>
</evidence>
<dbReference type="SUPFAM" id="SSF52540">
    <property type="entry name" value="P-loop containing nucleoside triphosphate hydrolases"/>
    <property type="match status" value="1"/>
</dbReference>
<gene>
    <name evidence="5" type="ORF">COR50_01850</name>
</gene>
<keyword evidence="6" id="KW-1185">Reference proteome</keyword>
<sequence>MISIKNVSYAYRGKEKVLNDVNLQLDMGKVYGLLGKNGIGKSTLLGLLSGLLFPGSGEILVGGNEPRKRQLSFFREIYYLPDNPDAPSISAKNYAKSFGKFYPDFNPDFFDECLAKFEVSPGQKLSNLSHGQLKKAMLAFALSTNVPYIFLDEPTNGLDITSRKNFNKLLAGMVQPFQCIVISSHQMLELNNLVDHIIILQDDKVLVNSSIEEIGHKLYFNIVKQLEGNDHLVYSENILLGYAIIQENRHHLSSPVNLEMLFNAAMEQPDYFASLFSGHKNIVHAV</sequence>
<dbReference type="InterPro" id="IPR027417">
    <property type="entry name" value="P-loop_NTPase"/>
</dbReference>
<dbReference type="InterPro" id="IPR051782">
    <property type="entry name" value="ABC_Transporter_VariousFunc"/>
</dbReference>
<dbReference type="CDD" id="cd03230">
    <property type="entry name" value="ABC_DR_subfamily_A"/>
    <property type="match status" value="1"/>
</dbReference>
<keyword evidence="3 5" id="KW-0067">ATP-binding</keyword>
<protein>
    <submittedName>
        <fullName evidence="5">ABC transporter ATP-binding protein</fullName>
    </submittedName>
</protein>
<name>A0A291QQ10_9BACT</name>
<accession>A0A291QQ10</accession>
<dbReference type="KEGG" id="cbae:COR50_01850"/>
<dbReference type="SMART" id="SM00382">
    <property type="entry name" value="AAA"/>
    <property type="match status" value="1"/>
</dbReference>
<dbReference type="Pfam" id="PF00005">
    <property type="entry name" value="ABC_tran"/>
    <property type="match status" value="1"/>
</dbReference>
<organism evidence="5 6">
    <name type="scientific">Chitinophaga caeni</name>
    <dbReference type="NCBI Taxonomy" id="2029983"/>
    <lineage>
        <taxon>Bacteria</taxon>
        <taxon>Pseudomonadati</taxon>
        <taxon>Bacteroidota</taxon>
        <taxon>Chitinophagia</taxon>
        <taxon>Chitinophagales</taxon>
        <taxon>Chitinophagaceae</taxon>
        <taxon>Chitinophaga</taxon>
    </lineage>
</organism>
<dbReference type="GO" id="GO:0005524">
    <property type="term" value="F:ATP binding"/>
    <property type="evidence" value="ECO:0007669"/>
    <property type="project" value="UniProtKB-KW"/>
</dbReference>
<keyword evidence="2" id="KW-0547">Nucleotide-binding</keyword>
<evidence type="ECO:0000256" key="2">
    <source>
        <dbReference type="ARBA" id="ARBA00022741"/>
    </source>
</evidence>
<reference evidence="5 6" key="1">
    <citation type="submission" date="2017-10" db="EMBL/GenBank/DDBJ databases">
        <title>Paenichitinophaga pekingensis gen. nov., sp. nov., isolated from activated sludge.</title>
        <authorList>
            <person name="Jin D."/>
            <person name="Kong X."/>
            <person name="Deng Y."/>
            <person name="Bai Z."/>
        </authorList>
    </citation>
    <scope>NUCLEOTIDE SEQUENCE [LARGE SCALE GENOMIC DNA]</scope>
    <source>
        <strain evidence="5 6">13</strain>
    </source>
</reference>
<dbReference type="InterPro" id="IPR003593">
    <property type="entry name" value="AAA+_ATPase"/>
</dbReference>